<dbReference type="AlphaFoldDB" id="A0A437DJB3"/>
<feature type="compositionally biased region" description="Basic and acidic residues" evidence="1">
    <location>
        <begin position="450"/>
        <end position="473"/>
    </location>
</feature>
<accession>A0A437DJB3</accession>
<feature type="compositionally biased region" description="Basic and acidic residues" evidence="1">
    <location>
        <begin position="114"/>
        <end position="136"/>
    </location>
</feature>
<protein>
    <submittedName>
        <fullName evidence="2">Uncharacterized protein</fullName>
    </submittedName>
</protein>
<reference evidence="2 3" key="1">
    <citation type="submission" date="2018-11" db="EMBL/GenBank/DDBJ databases">
        <authorList>
            <person name="Lopez-Roques C."/>
            <person name="Donnadieu C."/>
            <person name="Bouchez O."/>
            <person name="Klopp C."/>
            <person name="Cabau C."/>
            <person name="Zahm M."/>
        </authorList>
    </citation>
    <scope>NUCLEOTIDE SEQUENCE [LARGE SCALE GENOMIC DNA]</scope>
    <source>
        <strain evidence="2">RS831</strain>
        <tissue evidence="2">Whole body</tissue>
    </source>
</reference>
<dbReference type="OrthoDB" id="2384350at2759"/>
<name>A0A437DJB3_ORYJA</name>
<feature type="compositionally biased region" description="Polar residues" evidence="1">
    <location>
        <begin position="474"/>
        <end position="491"/>
    </location>
</feature>
<evidence type="ECO:0000313" key="3">
    <source>
        <dbReference type="Proteomes" id="UP000283210"/>
    </source>
</evidence>
<feature type="compositionally biased region" description="Basic and acidic residues" evidence="1">
    <location>
        <begin position="376"/>
        <end position="400"/>
    </location>
</feature>
<reference evidence="2 3" key="2">
    <citation type="submission" date="2019-01" db="EMBL/GenBank/DDBJ databases">
        <title>A chromosome length genome reference of the Java medaka (oryzias javanicus).</title>
        <authorList>
            <person name="Herpin A."/>
            <person name="Takehana Y."/>
            <person name="Naruse K."/>
            <person name="Ansai S."/>
            <person name="Kawaguchi M."/>
        </authorList>
    </citation>
    <scope>NUCLEOTIDE SEQUENCE [LARGE SCALE GENOMIC DNA]</scope>
    <source>
        <strain evidence="2">RS831</strain>
        <tissue evidence="2">Whole body</tissue>
    </source>
</reference>
<feature type="region of interest" description="Disordered" evidence="1">
    <location>
        <begin position="114"/>
        <end position="153"/>
    </location>
</feature>
<feature type="region of interest" description="Disordered" evidence="1">
    <location>
        <begin position="370"/>
        <end position="431"/>
    </location>
</feature>
<evidence type="ECO:0000313" key="2">
    <source>
        <dbReference type="EMBL" id="RVE75113.1"/>
    </source>
</evidence>
<proteinExistence type="predicted"/>
<keyword evidence="3" id="KW-1185">Reference proteome</keyword>
<sequence length="697" mass="79279">MSSLQSLRESISERLAAAAEEIFRLCEGTIVQYEQELCRQRRLLDSWKPQLQLQHTDLSQDCLINQEKNSRGKQEEQQEPEPPQMMEVIEEPEPPQMIEEQEGFFIRQDEEQLDLKQKNEQTDPQNRDQRNRRDGSHVQNVDMSDSPPDVNSERSMYCPFRGQTPIPFRKSFGKEVNFLKRASKTAPSEGSTAKGPVGAVHNFWRAKERKREFRLKKNKRPMKEISVKISVAVMERKAGKLKPVRGTALSLVVNPELDAAHLRTAAAQKLQDFYSNLKIGSGFLLYPNGTEIINIPGTETPFTVRRYKEALGKSYQRITVYICSPEDFMNCSKSSSDSDSEVIITSRGAAECNAANIEFPQDCLINQEKNSHGNQKKQEEPEPPQMKDEQEEPKPPQMKEEQEEPEPPQIKEEQEEPEPPQIKEEQEEPEPPLIKEEQEGFFISQDDEQLDLKPEDEQTDPQNRDQRNRRDGSHVQNVDMSDSPPDVNSETPITFCRSFGKDMNVLKCDSKTAPSEGSTAKGAVGSFHNFWRAEEKKQEFHLKKIKGPMKEISVKISVAVMERKAGKLKPVRGTALPLVVNPELDAAHLRTAAVQKLQDFYINLKIGSCFLLYPDGTEIINIPGTETPFTVRRYKEALGKPYQRITVYICSPEDFMNCSKSSSDSDSDSEVIITSRRAAECNAADIAMESSLDQCQY</sequence>
<dbReference type="EMBL" id="CM012438">
    <property type="protein sequence ID" value="RVE75113.1"/>
    <property type="molecule type" value="Genomic_DNA"/>
</dbReference>
<organism evidence="2 3">
    <name type="scientific">Oryzias javanicus</name>
    <name type="common">Javanese ricefish</name>
    <name type="synonym">Aplocheilus javanicus</name>
    <dbReference type="NCBI Taxonomy" id="123683"/>
    <lineage>
        <taxon>Eukaryota</taxon>
        <taxon>Metazoa</taxon>
        <taxon>Chordata</taxon>
        <taxon>Craniata</taxon>
        <taxon>Vertebrata</taxon>
        <taxon>Euteleostomi</taxon>
        <taxon>Actinopterygii</taxon>
        <taxon>Neopterygii</taxon>
        <taxon>Teleostei</taxon>
        <taxon>Neoteleostei</taxon>
        <taxon>Acanthomorphata</taxon>
        <taxon>Ovalentaria</taxon>
        <taxon>Atherinomorphae</taxon>
        <taxon>Beloniformes</taxon>
        <taxon>Adrianichthyidae</taxon>
        <taxon>Oryziinae</taxon>
        <taxon>Oryzias</taxon>
    </lineage>
</organism>
<evidence type="ECO:0000256" key="1">
    <source>
        <dbReference type="SAM" id="MobiDB-lite"/>
    </source>
</evidence>
<dbReference type="Proteomes" id="UP000283210">
    <property type="component" value="Chromosome 2"/>
</dbReference>
<gene>
    <name evidence="2" type="ORF">OJAV_G00013570</name>
</gene>
<feature type="region of interest" description="Disordered" evidence="1">
    <location>
        <begin position="448"/>
        <end position="491"/>
    </location>
</feature>